<proteinExistence type="predicted"/>
<dbReference type="EMBL" id="CP060783">
    <property type="protein sequence ID" value="QNP50413.1"/>
    <property type="molecule type" value="Genomic_DNA"/>
</dbReference>
<dbReference type="InterPro" id="IPR009467">
    <property type="entry name" value="Glycolipid-bd_prot_put"/>
</dbReference>
<sequence length="197" mass="22445">MHTVLWTCLDKNGQDACRVTQVSDGWSIEGTAVFCHQTAAVASLSYRVACDPDWVSARAFVQGWVGTNNIDMSIVREPGHRWFINGRHDDSLDGLRDIDLGFTPATNTNALRRLNLNVSRSSTSEAVWLDFEDLRVKRLHQEYTRVDPHTYLYASPLHGYQALLRVTDSGIVSEYPGLWRMREYFESRQGRLPTQPT</sequence>
<dbReference type="Pfam" id="PF06475">
    <property type="entry name" value="Glycolipid_bind"/>
    <property type="match status" value="1"/>
</dbReference>
<keyword evidence="2" id="KW-1185">Reference proteome</keyword>
<organism evidence="1 2">
    <name type="scientific">Diaphorobacter aerolatus</name>
    <dbReference type="NCBI Taxonomy" id="1288495"/>
    <lineage>
        <taxon>Bacteria</taxon>
        <taxon>Pseudomonadati</taxon>
        <taxon>Pseudomonadota</taxon>
        <taxon>Betaproteobacteria</taxon>
        <taxon>Burkholderiales</taxon>
        <taxon>Comamonadaceae</taxon>
        <taxon>Diaphorobacter</taxon>
    </lineage>
</organism>
<gene>
    <name evidence="1" type="ORF">H9K75_05330</name>
</gene>
<evidence type="ECO:0000313" key="2">
    <source>
        <dbReference type="Proteomes" id="UP000516028"/>
    </source>
</evidence>
<protein>
    <submittedName>
        <fullName evidence="1">Putative glycolipid-binding domain-containing protein</fullName>
    </submittedName>
</protein>
<accession>A0A7H0GQ47</accession>
<dbReference type="SUPFAM" id="SSF159275">
    <property type="entry name" value="PA1994-like"/>
    <property type="match status" value="1"/>
</dbReference>
<evidence type="ECO:0000313" key="1">
    <source>
        <dbReference type="EMBL" id="QNP50413.1"/>
    </source>
</evidence>
<dbReference type="Proteomes" id="UP000516028">
    <property type="component" value="Chromosome"/>
</dbReference>
<name>A0A7H0GQ47_9BURK</name>
<dbReference type="AlphaFoldDB" id="A0A7H0GQ47"/>
<dbReference type="KEGG" id="daer:H9K75_05330"/>
<reference evidence="1 2" key="1">
    <citation type="submission" date="2020-08" db="EMBL/GenBank/DDBJ databases">
        <title>Genome sequence of Diaphorobacter aerolatus KACC 16536T.</title>
        <authorList>
            <person name="Hyun D.-W."/>
            <person name="Bae J.-W."/>
        </authorList>
    </citation>
    <scope>NUCLEOTIDE SEQUENCE [LARGE SCALE GENOMIC DNA]</scope>
    <source>
        <strain evidence="1 2">KACC 16536</strain>
    </source>
</reference>